<feature type="compositionally biased region" description="Basic and acidic residues" evidence="1">
    <location>
        <begin position="149"/>
        <end position="162"/>
    </location>
</feature>
<organism evidence="2 3">
    <name type="scientific">Tritrichomonas musculus</name>
    <dbReference type="NCBI Taxonomy" id="1915356"/>
    <lineage>
        <taxon>Eukaryota</taxon>
        <taxon>Metamonada</taxon>
        <taxon>Parabasalia</taxon>
        <taxon>Tritrichomonadida</taxon>
        <taxon>Tritrichomonadidae</taxon>
        <taxon>Tritrichomonas</taxon>
    </lineage>
</organism>
<keyword evidence="3" id="KW-1185">Reference proteome</keyword>
<sequence>MKKGSSLSERSIDGINVLIVQNTYPRPTPRLYHFTTVKKLLDQAQNLLSLPSFAKTIYSSDGKIIKDDQDVQPRQTLIISCGEPFKAPPQKKQKAKQASSPASVKSSKQRLGSEEEEEEEEAKEERPKSRARSIYDSVSFLFNKEEKKEEEVKEEKKEEKKPNVKLPRSTKTVEEQVKDENFARFCQLSSQEQSKIPNKLSIRAMIRNAQREKFIQNYVDQNIKSELSINPLVSDILYDRKPLGIRFAVIGPHKSGKTSLLYEVGKSLYVKLQPSKVLVLMMNFEMCKDLYPFFINSVVSSLNYCAYQINPLTDILKAWLLSIPRTESLQQIPKPLLTTGNIDGEEILKIGKELHMACHQGKTDNFYFGDIEADLTQFYQVLAALPLRFAKAVGLSHVYSLIDHFDCCPEAFAKILAPQLMNDPLIASSKNDRAITQLLPKATFISTENLVKNITEFRIIKCPSLRLRLEAEDCLGCPSYIKTFSDLCDSIEEMQKNATIKRVYSSMKSSIDKSRHLVVKEKMKSLCEVLLAAQSPAVNSTILQSIDNCINNKTKIEYIIETKDYIKEENLQESHEEDVASLEGPI</sequence>
<feature type="compositionally biased region" description="Low complexity" evidence="1">
    <location>
        <begin position="96"/>
        <end position="106"/>
    </location>
</feature>
<feature type="region of interest" description="Disordered" evidence="1">
    <location>
        <begin position="81"/>
        <end position="131"/>
    </location>
</feature>
<name>A0ABR2JLR9_9EUKA</name>
<dbReference type="SUPFAM" id="SSF89837">
    <property type="entry name" value="Doublecortin (DC)"/>
    <property type="match status" value="1"/>
</dbReference>
<evidence type="ECO:0000313" key="3">
    <source>
        <dbReference type="Proteomes" id="UP001470230"/>
    </source>
</evidence>
<dbReference type="Proteomes" id="UP001470230">
    <property type="component" value="Unassembled WGS sequence"/>
</dbReference>
<proteinExistence type="predicted"/>
<gene>
    <name evidence="2" type="ORF">M9Y10_005422</name>
</gene>
<comment type="caution">
    <text evidence="2">The sequence shown here is derived from an EMBL/GenBank/DDBJ whole genome shotgun (WGS) entry which is preliminary data.</text>
</comment>
<dbReference type="EMBL" id="JAPFFF010000011">
    <property type="protein sequence ID" value="KAK8878642.1"/>
    <property type="molecule type" value="Genomic_DNA"/>
</dbReference>
<protein>
    <recommendedName>
        <fullName evidence="4">Doublecortin domain-containing protein</fullName>
    </recommendedName>
</protein>
<evidence type="ECO:0000256" key="1">
    <source>
        <dbReference type="SAM" id="MobiDB-lite"/>
    </source>
</evidence>
<reference evidence="2 3" key="1">
    <citation type="submission" date="2024-04" db="EMBL/GenBank/DDBJ databases">
        <title>Tritrichomonas musculus Genome.</title>
        <authorList>
            <person name="Alves-Ferreira E."/>
            <person name="Grigg M."/>
            <person name="Lorenzi H."/>
            <person name="Galac M."/>
        </authorList>
    </citation>
    <scope>NUCLEOTIDE SEQUENCE [LARGE SCALE GENOMIC DNA]</scope>
    <source>
        <strain evidence="2 3">EAF2021</strain>
    </source>
</reference>
<dbReference type="InterPro" id="IPR036572">
    <property type="entry name" value="Doublecortin_dom_sf"/>
</dbReference>
<evidence type="ECO:0000313" key="2">
    <source>
        <dbReference type="EMBL" id="KAK8878642.1"/>
    </source>
</evidence>
<evidence type="ECO:0008006" key="4">
    <source>
        <dbReference type="Google" id="ProtNLM"/>
    </source>
</evidence>
<feature type="region of interest" description="Disordered" evidence="1">
    <location>
        <begin position="149"/>
        <end position="172"/>
    </location>
</feature>
<accession>A0ABR2JLR9</accession>